<feature type="compositionally biased region" description="Polar residues" evidence="1">
    <location>
        <begin position="283"/>
        <end position="309"/>
    </location>
</feature>
<feature type="region of interest" description="Disordered" evidence="1">
    <location>
        <begin position="595"/>
        <end position="628"/>
    </location>
</feature>
<feature type="compositionally biased region" description="Polar residues" evidence="1">
    <location>
        <begin position="36"/>
        <end position="45"/>
    </location>
</feature>
<dbReference type="EMBL" id="VSWC01000118">
    <property type="protein sequence ID" value="KAA1084410.1"/>
    <property type="molecule type" value="Genomic_DNA"/>
</dbReference>
<dbReference type="AlphaFoldDB" id="A0A5B0N8I3"/>
<feature type="compositionally biased region" description="Low complexity" evidence="1">
    <location>
        <begin position="204"/>
        <end position="220"/>
    </location>
</feature>
<feature type="compositionally biased region" description="Low complexity" evidence="1">
    <location>
        <begin position="228"/>
        <end position="237"/>
    </location>
</feature>
<evidence type="ECO:0000256" key="1">
    <source>
        <dbReference type="SAM" id="MobiDB-lite"/>
    </source>
</evidence>
<proteinExistence type="predicted"/>
<gene>
    <name evidence="2" type="ORF">PGT21_027007</name>
</gene>
<accession>A0A5B0N8I3</accession>
<evidence type="ECO:0000313" key="3">
    <source>
        <dbReference type="Proteomes" id="UP000324748"/>
    </source>
</evidence>
<feature type="compositionally biased region" description="Pro residues" evidence="1">
    <location>
        <begin position="261"/>
        <end position="279"/>
    </location>
</feature>
<name>A0A5B0N8I3_PUCGR</name>
<feature type="compositionally biased region" description="Pro residues" evidence="1">
    <location>
        <begin position="319"/>
        <end position="341"/>
    </location>
</feature>
<comment type="caution">
    <text evidence="2">The sequence shown here is derived from an EMBL/GenBank/DDBJ whole genome shotgun (WGS) entry which is preliminary data.</text>
</comment>
<dbReference type="OrthoDB" id="2517778at2759"/>
<feature type="region of interest" description="Disordered" evidence="1">
    <location>
        <begin position="1"/>
        <end position="45"/>
    </location>
</feature>
<organism evidence="2 3">
    <name type="scientific">Puccinia graminis f. sp. tritici</name>
    <dbReference type="NCBI Taxonomy" id="56615"/>
    <lineage>
        <taxon>Eukaryota</taxon>
        <taxon>Fungi</taxon>
        <taxon>Dikarya</taxon>
        <taxon>Basidiomycota</taxon>
        <taxon>Pucciniomycotina</taxon>
        <taxon>Pucciniomycetes</taxon>
        <taxon>Pucciniales</taxon>
        <taxon>Pucciniaceae</taxon>
        <taxon>Puccinia</taxon>
    </lineage>
</organism>
<sequence length="768" mass="83983">MNIDQPPLPTPSPGALQSMDHSSGPKPQASTPPPTQQDIEANFPSQEPKFEEFSVRKNAPGPPPPLVPAEPLLENEIQQITAEEFERSIKAAEHATEGLRNLKLPRSVKDLVELLGRTLTTTKRTFHETGEIPAGEAIKIQAVSPGGHTSHGSNQPPQKRLRKSKPTKPVDLLSKKPVTRASLKQSLPPEKQSDTSQLPPLDPAQPQDRLPQKSPSDAAAPIPPPSPTATNNISPNNVPIEPAPPSIHNHSNVAPDHEPPPEIPNPKPAAHIPPPPTPVDPELQQTPSTKEPLPTTGTNPGSDPTSTKCPSVERSDLPPGAPTPEPPNGPTNPSPDVPPNPTASSNPSQLTIIKSDDVRIEIIKIHEDIDGAKPSWQRYQTTWTSLTNLVQFWAQSMQAADPPKHEFNFQRTTCSYPSWIQTISGLAKGFLSPSPNEQWYCPDVLDFDLLAKFGNKENTSDPHISIHSKTPHPESTLVRFLYRLAHPSQPSITEWSKIVAASVELMADNLYAPPAPITENDDQLVQGVQVLKQIEAIKNSSSSFDTPDTDPSPDNPQPAPRAPSGDVLHEFRSVILDVYAAYIIFQTHALSQAPLSQTKKKAESRNRRNSARPAAGAITNSPGDSSELAKVREESTRQMASYQRRQNFQPLIFFLLGGVRGLFLVSRNYRSASTSDCMSFIQAMTIIKQHSTSAHTPAEPIWKNLAAYLVTIFAPAFSTPTKISHLLKNPTRHEIAEAITVDFLNHWRDCQPTSPFLIPHSARQIPES</sequence>
<feature type="region of interest" description="Disordered" evidence="1">
    <location>
        <begin position="123"/>
        <end position="351"/>
    </location>
</feature>
<protein>
    <submittedName>
        <fullName evidence="2">Uncharacterized protein</fullName>
    </submittedName>
</protein>
<feature type="region of interest" description="Disordered" evidence="1">
    <location>
        <begin position="539"/>
        <end position="565"/>
    </location>
</feature>
<reference evidence="2 3" key="1">
    <citation type="submission" date="2019-05" db="EMBL/GenBank/DDBJ databases">
        <title>Emergence of the Ug99 lineage of the wheat stem rust pathogen through somatic hybridization.</title>
        <authorList>
            <person name="Li F."/>
            <person name="Upadhyaya N.M."/>
            <person name="Sperschneider J."/>
            <person name="Matny O."/>
            <person name="Nguyen-Phuc H."/>
            <person name="Mago R."/>
            <person name="Raley C."/>
            <person name="Miller M.E."/>
            <person name="Silverstein K.A.T."/>
            <person name="Henningsen E."/>
            <person name="Hirsch C.D."/>
            <person name="Visser B."/>
            <person name="Pretorius Z.A."/>
            <person name="Steffenson B.J."/>
            <person name="Schwessinger B."/>
            <person name="Dodds P.N."/>
            <person name="Figueroa M."/>
        </authorList>
    </citation>
    <scope>NUCLEOTIDE SEQUENCE [LARGE SCALE GENOMIC DNA]</scope>
    <source>
        <strain evidence="2">21-0</strain>
    </source>
</reference>
<keyword evidence="3" id="KW-1185">Reference proteome</keyword>
<dbReference type="Proteomes" id="UP000324748">
    <property type="component" value="Unassembled WGS sequence"/>
</dbReference>
<evidence type="ECO:0000313" key="2">
    <source>
        <dbReference type="EMBL" id="KAA1084410.1"/>
    </source>
</evidence>
<feature type="compositionally biased region" description="Pro residues" evidence="1">
    <location>
        <begin position="1"/>
        <end position="12"/>
    </location>
</feature>